<dbReference type="EMBL" id="LZEX01000002">
    <property type="protein sequence ID" value="OBU10826.1"/>
    <property type="molecule type" value="Genomic_DNA"/>
</dbReference>
<keyword evidence="7" id="KW-1133">Transmembrane helix</keyword>
<dbReference type="GO" id="GO:0030288">
    <property type="term" value="C:outer membrane-bounded periplasmic space"/>
    <property type="evidence" value="ECO:0007669"/>
    <property type="project" value="InterPro"/>
</dbReference>
<reference evidence="10 11" key="1">
    <citation type="submission" date="2016-06" db="EMBL/GenBank/DDBJ databases">
        <authorList>
            <person name="Kjaerup R.B."/>
            <person name="Dalgaard T.S."/>
            <person name="Juul-Madsen H.R."/>
        </authorList>
    </citation>
    <scope>NUCLEOTIDE SEQUENCE [LARGE SCALE GENOMIC DNA]</scope>
    <source>
        <strain evidence="10 11">GCSL-Mp3</strain>
    </source>
</reference>
<dbReference type="PRINTS" id="PR00969">
    <property type="entry name" value="CHAPERONPILI"/>
</dbReference>
<dbReference type="InterPro" id="IPR016148">
    <property type="entry name" value="Pili_assmbl_chaperone_C"/>
</dbReference>
<dbReference type="SUPFAM" id="SSF49354">
    <property type="entry name" value="PapD-like"/>
    <property type="match status" value="1"/>
</dbReference>
<evidence type="ECO:0000256" key="4">
    <source>
        <dbReference type="ARBA" id="ARBA00022764"/>
    </source>
</evidence>
<organism evidence="10 11">
    <name type="scientific">Morganella psychrotolerans</name>
    <dbReference type="NCBI Taxonomy" id="368603"/>
    <lineage>
        <taxon>Bacteria</taxon>
        <taxon>Pseudomonadati</taxon>
        <taxon>Pseudomonadota</taxon>
        <taxon>Gammaproteobacteria</taxon>
        <taxon>Enterobacterales</taxon>
        <taxon>Morganellaceae</taxon>
        <taxon>Morganella</taxon>
    </lineage>
</organism>
<evidence type="ECO:0000256" key="5">
    <source>
        <dbReference type="ARBA" id="ARBA00023186"/>
    </source>
</evidence>
<evidence type="ECO:0000256" key="2">
    <source>
        <dbReference type="ARBA" id="ARBA00007399"/>
    </source>
</evidence>
<evidence type="ECO:0000256" key="7">
    <source>
        <dbReference type="SAM" id="Phobius"/>
    </source>
</evidence>
<evidence type="ECO:0000256" key="3">
    <source>
        <dbReference type="ARBA" id="ARBA00022729"/>
    </source>
</evidence>
<dbReference type="InterPro" id="IPR050643">
    <property type="entry name" value="Periplasmic_pilus_chap"/>
</dbReference>
<protein>
    <recommendedName>
        <fullName evidence="12">Molecular chaperone</fullName>
    </recommendedName>
</protein>
<dbReference type="PANTHER" id="PTHR30251">
    <property type="entry name" value="PILUS ASSEMBLY CHAPERONE"/>
    <property type="match status" value="1"/>
</dbReference>
<evidence type="ECO:0000313" key="11">
    <source>
        <dbReference type="Proteomes" id="UP000092247"/>
    </source>
</evidence>
<evidence type="ECO:0000256" key="6">
    <source>
        <dbReference type="RuleBase" id="RU003918"/>
    </source>
</evidence>
<keyword evidence="3" id="KW-0732">Signal</keyword>
<dbReference type="InterPro" id="IPR036316">
    <property type="entry name" value="Pili_assmbl_chap_C_dom_sf"/>
</dbReference>
<evidence type="ECO:0000256" key="1">
    <source>
        <dbReference type="ARBA" id="ARBA00004418"/>
    </source>
</evidence>
<sequence>MKSLSLIKQNIILLITMISLMITTSAVAGMLASSTRIIFQDNTSRKTLLLANTNDYPVLVQTWVDDGENSGTPGEDKYPFVAIPAIFQSDAKSRSNLELIYNGTPLPDDRESVFWLNLYEIPAIKTADAEKNKVLMAMNTQLKIFYRPAGLNTKFDDRLNALIFSYHRQNGQDTIVCRNPTPYYISLSSLSLIRDNQYYPATIMPDMMVAPFGEKTYVITSPSSENTGKISTEAIIIDDKGNSHTISRLL</sequence>
<comment type="subcellular location">
    <subcellularLocation>
        <location evidence="1 6">Periplasm</location>
    </subcellularLocation>
</comment>
<name>A0A1B8HN00_9GAMM</name>
<keyword evidence="7" id="KW-0472">Membrane</keyword>
<evidence type="ECO:0000259" key="9">
    <source>
        <dbReference type="Pfam" id="PF02753"/>
    </source>
</evidence>
<gene>
    <name evidence="10" type="ORF">AYY17_14640</name>
</gene>
<dbReference type="Pfam" id="PF02753">
    <property type="entry name" value="PapD_C"/>
    <property type="match status" value="1"/>
</dbReference>
<dbReference type="InterPro" id="IPR013783">
    <property type="entry name" value="Ig-like_fold"/>
</dbReference>
<dbReference type="InterPro" id="IPR008962">
    <property type="entry name" value="PapD-like_sf"/>
</dbReference>
<dbReference type="GO" id="GO:0071555">
    <property type="term" value="P:cell wall organization"/>
    <property type="evidence" value="ECO:0007669"/>
    <property type="project" value="InterPro"/>
</dbReference>
<dbReference type="PANTHER" id="PTHR30251:SF7">
    <property type="entry name" value="FIMBRIAE CHAPARONE"/>
    <property type="match status" value="1"/>
</dbReference>
<proteinExistence type="inferred from homology"/>
<keyword evidence="4" id="KW-0574">Periplasm</keyword>
<dbReference type="PROSITE" id="PS00635">
    <property type="entry name" value="PILI_CHAPERONE"/>
    <property type="match status" value="1"/>
</dbReference>
<dbReference type="Gene3D" id="2.60.40.10">
    <property type="entry name" value="Immunoglobulins"/>
    <property type="match status" value="2"/>
</dbReference>
<evidence type="ECO:0000259" key="8">
    <source>
        <dbReference type="Pfam" id="PF00345"/>
    </source>
</evidence>
<dbReference type="InterPro" id="IPR001829">
    <property type="entry name" value="Pili_assmbl_chaperone_bac"/>
</dbReference>
<evidence type="ECO:0000313" key="10">
    <source>
        <dbReference type="EMBL" id="OBU10826.1"/>
    </source>
</evidence>
<dbReference type="Proteomes" id="UP000092247">
    <property type="component" value="Unassembled WGS sequence"/>
</dbReference>
<dbReference type="AlphaFoldDB" id="A0A1B8HN00"/>
<dbReference type="SUPFAM" id="SSF49584">
    <property type="entry name" value="Periplasmic chaperone C-domain"/>
    <property type="match status" value="1"/>
</dbReference>
<feature type="domain" description="Pili assembly chaperone N-terminal" evidence="8">
    <location>
        <begin position="32"/>
        <end position="151"/>
    </location>
</feature>
<accession>A0A1B8HN00</accession>
<feature type="domain" description="Pili assembly chaperone C-terminal" evidence="9">
    <location>
        <begin position="178"/>
        <end position="243"/>
    </location>
</feature>
<dbReference type="InterPro" id="IPR018046">
    <property type="entry name" value="Pili_assmbl_chaperone_CS"/>
</dbReference>
<keyword evidence="5 6" id="KW-0143">Chaperone</keyword>
<comment type="similarity">
    <text evidence="2 6">Belongs to the periplasmic pilus chaperone family.</text>
</comment>
<dbReference type="Pfam" id="PF00345">
    <property type="entry name" value="PapD_N"/>
    <property type="match status" value="1"/>
</dbReference>
<comment type="caution">
    <text evidence="10">The sequence shown here is derived from an EMBL/GenBank/DDBJ whole genome shotgun (WGS) entry which is preliminary data.</text>
</comment>
<feature type="transmembrane region" description="Helical" evidence="7">
    <location>
        <begin position="12"/>
        <end position="32"/>
    </location>
</feature>
<dbReference type="InterPro" id="IPR016147">
    <property type="entry name" value="Pili_assmbl_chaperone_N"/>
</dbReference>
<evidence type="ECO:0008006" key="12">
    <source>
        <dbReference type="Google" id="ProtNLM"/>
    </source>
</evidence>
<keyword evidence="7" id="KW-0812">Transmembrane</keyword>